<dbReference type="OrthoDB" id="5690663at2"/>
<dbReference type="InterPro" id="IPR003751">
    <property type="entry name" value="CsrA"/>
</dbReference>
<dbReference type="InterPro" id="IPR036107">
    <property type="entry name" value="CsrA_sf"/>
</dbReference>
<gene>
    <name evidence="2" type="ORF">CKF58_02925</name>
</gene>
<dbReference type="AlphaFoldDB" id="A0A3A1YMX5"/>
<dbReference type="Pfam" id="PF02599">
    <property type="entry name" value="CsrA"/>
    <property type="match status" value="1"/>
</dbReference>
<name>A0A3A1YMX5_9GAMM</name>
<keyword evidence="3" id="KW-1185">Reference proteome</keyword>
<keyword evidence="1" id="KW-0010">Activator</keyword>
<sequence>MTKLLLKRKVGQKIRINSDIEIKVTKVSSSYVCFVVEAPQNNLVSIVNDEQNDK</sequence>
<proteinExistence type="predicted"/>
<evidence type="ECO:0008006" key="4">
    <source>
        <dbReference type="Google" id="ProtNLM"/>
    </source>
</evidence>
<evidence type="ECO:0000313" key="3">
    <source>
        <dbReference type="Proteomes" id="UP000265916"/>
    </source>
</evidence>
<dbReference type="Gene3D" id="2.60.40.4380">
    <property type="entry name" value="Translational regulator CsrA"/>
    <property type="match status" value="1"/>
</dbReference>
<dbReference type="GO" id="GO:0003723">
    <property type="term" value="F:RNA binding"/>
    <property type="evidence" value="ECO:0007669"/>
    <property type="project" value="InterPro"/>
</dbReference>
<dbReference type="RefSeq" id="WP_119530778.1">
    <property type="nucleotide sequence ID" value="NZ_JBHSSP010000039.1"/>
</dbReference>
<dbReference type="EMBL" id="NRJG01000044">
    <property type="protein sequence ID" value="RIY39035.1"/>
    <property type="molecule type" value="Genomic_DNA"/>
</dbReference>
<dbReference type="Proteomes" id="UP000265916">
    <property type="component" value="Unassembled WGS sequence"/>
</dbReference>
<protein>
    <recommendedName>
        <fullName evidence="4">Carbon storage regulator</fullName>
    </recommendedName>
</protein>
<organism evidence="2 3">
    <name type="scientific">Psittacicella hinzii</name>
    <dbReference type="NCBI Taxonomy" id="2028575"/>
    <lineage>
        <taxon>Bacteria</taxon>
        <taxon>Pseudomonadati</taxon>
        <taxon>Pseudomonadota</taxon>
        <taxon>Gammaproteobacteria</taxon>
        <taxon>Pasteurellales</taxon>
        <taxon>Psittacicellaceae</taxon>
        <taxon>Psittacicella</taxon>
    </lineage>
</organism>
<reference evidence="2 3" key="1">
    <citation type="submission" date="2017-08" db="EMBL/GenBank/DDBJ databases">
        <title>Reclassification of Bisgaard taxon 37 and 44.</title>
        <authorList>
            <person name="Christensen H."/>
        </authorList>
    </citation>
    <scope>NUCLEOTIDE SEQUENCE [LARGE SCALE GENOMIC DNA]</scope>
    <source>
        <strain evidence="2 3">111</strain>
    </source>
</reference>
<dbReference type="SUPFAM" id="SSF117130">
    <property type="entry name" value="CsrA-like"/>
    <property type="match status" value="1"/>
</dbReference>
<comment type="caution">
    <text evidence="2">The sequence shown here is derived from an EMBL/GenBank/DDBJ whole genome shotgun (WGS) entry which is preliminary data.</text>
</comment>
<accession>A0A3A1YMX5</accession>
<dbReference type="GO" id="GO:0006402">
    <property type="term" value="P:mRNA catabolic process"/>
    <property type="evidence" value="ECO:0007669"/>
    <property type="project" value="InterPro"/>
</dbReference>
<dbReference type="GO" id="GO:0006109">
    <property type="term" value="P:regulation of carbohydrate metabolic process"/>
    <property type="evidence" value="ECO:0007669"/>
    <property type="project" value="InterPro"/>
</dbReference>
<evidence type="ECO:0000313" key="2">
    <source>
        <dbReference type="EMBL" id="RIY39035.1"/>
    </source>
</evidence>
<evidence type="ECO:0000256" key="1">
    <source>
        <dbReference type="ARBA" id="ARBA00023159"/>
    </source>
</evidence>